<keyword evidence="3" id="KW-1185">Reference proteome</keyword>
<evidence type="ECO:0000256" key="1">
    <source>
        <dbReference type="SAM" id="MobiDB-lite"/>
    </source>
</evidence>
<protein>
    <submittedName>
        <fullName evidence="2">Uncharacterized protein</fullName>
    </submittedName>
</protein>
<evidence type="ECO:0000313" key="2">
    <source>
        <dbReference type="EMBL" id="MED6248677.1"/>
    </source>
</evidence>
<evidence type="ECO:0000313" key="3">
    <source>
        <dbReference type="Proteomes" id="UP001345963"/>
    </source>
</evidence>
<reference evidence="2 3" key="1">
    <citation type="submission" date="2021-07" db="EMBL/GenBank/DDBJ databases">
        <authorList>
            <person name="Palmer J.M."/>
        </authorList>
    </citation>
    <scope>NUCLEOTIDE SEQUENCE [LARGE SCALE GENOMIC DNA]</scope>
    <source>
        <strain evidence="2 3">AT_MEX2019</strain>
        <tissue evidence="2">Muscle</tissue>
    </source>
</reference>
<proteinExistence type="predicted"/>
<sequence>MQTEPILQNGWSIKQRRVLLCLRFSFPRAGFFVKMNIADCFTCLCSVQSFAGAGNYRAADSKQSSVKCGKSLEKKLPLFTVDQQNQSHMKSEQSKNEDHYDLSVNSSAEMKLFTQL</sequence>
<feature type="compositionally biased region" description="Basic and acidic residues" evidence="1">
    <location>
        <begin position="89"/>
        <end position="101"/>
    </location>
</feature>
<dbReference type="EMBL" id="JAHUTI010050539">
    <property type="protein sequence ID" value="MED6248677.1"/>
    <property type="molecule type" value="Genomic_DNA"/>
</dbReference>
<name>A0ABU7BDT4_9TELE</name>
<comment type="caution">
    <text evidence="2">The sequence shown here is derived from an EMBL/GenBank/DDBJ whole genome shotgun (WGS) entry which is preliminary data.</text>
</comment>
<dbReference type="Proteomes" id="UP001345963">
    <property type="component" value="Unassembled WGS sequence"/>
</dbReference>
<gene>
    <name evidence="2" type="ORF">ATANTOWER_003432</name>
</gene>
<organism evidence="2 3">
    <name type="scientific">Ataeniobius toweri</name>
    <dbReference type="NCBI Taxonomy" id="208326"/>
    <lineage>
        <taxon>Eukaryota</taxon>
        <taxon>Metazoa</taxon>
        <taxon>Chordata</taxon>
        <taxon>Craniata</taxon>
        <taxon>Vertebrata</taxon>
        <taxon>Euteleostomi</taxon>
        <taxon>Actinopterygii</taxon>
        <taxon>Neopterygii</taxon>
        <taxon>Teleostei</taxon>
        <taxon>Neoteleostei</taxon>
        <taxon>Acanthomorphata</taxon>
        <taxon>Ovalentaria</taxon>
        <taxon>Atherinomorphae</taxon>
        <taxon>Cyprinodontiformes</taxon>
        <taxon>Goodeidae</taxon>
        <taxon>Ataeniobius</taxon>
    </lineage>
</organism>
<accession>A0ABU7BDT4</accession>
<feature type="region of interest" description="Disordered" evidence="1">
    <location>
        <begin position="82"/>
        <end position="103"/>
    </location>
</feature>